<dbReference type="EMBL" id="JRES01000262">
    <property type="protein sequence ID" value="KNC32890.1"/>
    <property type="molecule type" value="Genomic_DNA"/>
</dbReference>
<feature type="compositionally biased region" description="Polar residues" evidence="12">
    <location>
        <begin position="1237"/>
        <end position="1267"/>
    </location>
</feature>
<feature type="region of interest" description="Disordered" evidence="12">
    <location>
        <begin position="1221"/>
        <end position="1267"/>
    </location>
</feature>
<evidence type="ECO:0000256" key="13">
    <source>
        <dbReference type="SAM" id="Phobius"/>
    </source>
</evidence>
<sequence>NKTRAPNMSSATLTLPSPLPTTTRTAATTSTTPLTCAAAKNSSSTSATLWSPITITCKSQAKINLLTNSQQQQQKPQKQQQLTPAIIINTHTAPALAAAGAAAGAASSTSSSSSATCLHLHAIYPKNKRKYYLNNNKIHKERRKRHNVTNDDGINSYLSLILLVTFTKPLTMWYRFIKSIILTSSTTTTATSSPTTRATQRLFSKGSIKTTSFSSPTYNSKSSSSFSSSNTFSSLINLNNKNKTSPNSSSSSSSCSSALRLKSSKSPSSSSSSPSKCIRVLPPIATTTSFFTLLTIICLETILLSTMSSCAKTFYMHWNTSNSIFRIDNTDHIIDVNKGNLAFEFDQVHIICPVYEPGTFDNETEKYIIYNVSKVEYETCRITNADPRVIAICDKPQKLMFFTITFRPFTPQPGGLEFLPGNDYYFISTSSKDDLYRRIGGRCSTNNMKVVFKVCCASEEKNKTTTIATGGSAGGSAGSTSTTAVGSALPTDSAGNSGEDITNMHSNQNNQQQQSNHPHHGNNINTIGINGINTGMLPNGVMNTGLGGMGNNQHNGLQLNPIMNSPSGNVATSINTNIDQFNRIPLQPNSINVLSNNIGGGMGMGNMGPPGMSGNNGLGLGSHGGSGILLTPGHNGINMIASGGGAGGLPGIHQYPGHGYHGQTGIRINNVPSTHHTNLKNMQNNNNDNDHHHPYDKHPNEVVKNEELTYNRAAASMTTATALSLIFVLTLALQICYWMIPILSKLSGFYSSYVLGVLTIGYILGELGHYLIGVTSKQTAMELDYGDISCQQNNSMFLRTEVPTQCADIKNETSCVASEVNGTAYCEWNYNGLGIEYQILAGPTFILIFTIAGVFMGIAADKYNRVKMLTVCTLVFAVAIILQGTVKEYWQLALLRMIMAAGESGCNPLATGIMSDIFPEDKRALVMAIFNWGIYGGYGIAFPVGRYITQANFFGMGWRVCYLGAGILAILIAALTGTTLKEPERKVIGDNEMRTKDGKKANLWSVLKNPAMIMLMIAASIRHSGGMTFAYNADLYYNTYFPDTDLGWWLFAVTIGIGSVGVVVGGVVSDKIVAKMGIRSRAFVLAISQLIATLPAFGSVYFDPLWAMITLGGSYFFAEMWFGIVFAIVVEIVPLQVRSSTIGVFLFVMNNIGGNLPIFVDPVAKAIGYRGAIMIFYAGMYGISSILFLITCFMLEGKPQASAEEKAENGLEVPARNIQGHDNSVFSNDEPPAYPNGKSNTALPNHLQMYNNNTNSHKPQIQESSRL</sequence>
<evidence type="ECO:0000256" key="6">
    <source>
        <dbReference type="ARBA" id="ARBA00023136"/>
    </source>
</evidence>
<dbReference type="SUPFAM" id="SSF103473">
    <property type="entry name" value="MFS general substrate transporter"/>
    <property type="match status" value="1"/>
</dbReference>
<feature type="domain" description="Ephrin RBD" evidence="15">
    <location>
        <begin position="311"/>
        <end position="454"/>
    </location>
</feature>
<feature type="transmembrane region" description="Helical" evidence="13">
    <location>
        <begin position="1046"/>
        <end position="1068"/>
    </location>
</feature>
<keyword evidence="2" id="KW-0813">Transport</keyword>
<dbReference type="Gene3D" id="2.60.40.420">
    <property type="entry name" value="Cupredoxins - blue copper proteins"/>
    <property type="match status" value="1"/>
</dbReference>
<feature type="region of interest" description="Disordered" evidence="12">
    <location>
        <begin position="679"/>
        <end position="698"/>
    </location>
</feature>
<dbReference type="AlphaFoldDB" id="A0A0L0CKV0"/>
<feature type="compositionally biased region" description="Low complexity" evidence="12">
    <location>
        <begin position="9"/>
        <end position="28"/>
    </location>
</feature>
<feature type="transmembrane region" description="Helical" evidence="13">
    <location>
        <begin position="1001"/>
        <end position="1021"/>
    </location>
</feature>
<dbReference type="GO" id="GO:0007411">
    <property type="term" value="P:axon guidance"/>
    <property type="evidence" value="ECO:0007669"/>
    <property type="project" value="TreeGrafter"/>
</dbReference>
<feature type="compositionally biased region" description="Low complexity" evidence="12">
    <location>
        <begin position="478"/>
        <end position="488"/>
    </location>
</feature>
<feature type="transmembrane region" description="Helical" evidence="13">
    <location>
        <begin position="1080"/>
        <end position="1102"/>
    </location>
</feature>
<dbReference type="PRINTS" id="PR01347">
    <property type="entry name" value="EPHRIN"/>
</dbReference>
<evidence type="ECO:0000256" key="11">
    <source>
        <dbReference type="RuleBase" id="RU004375"/>
    </source>
</evidence>
<feature type="transmembrane region" description="Helical" evidence="13">
    <location>
        <begin position="280"/>
        <end position="304"/>
    </location>
</feature>
<feature type="compositionally biased region" description="Low complexity" evidence="12">
    <location>
        <begin position="503"/>
        <end position="526"/>
    </location>
</feature>
<evidence type="ECO:0000256" key="8">
    <source>
        <dbReference type="ARBA" id="ARBA00023180"/>
    </source>
</evidence>
<feature type="compositionally biased region" description="Basic and acidic residues" evidence="12">
    <location>
        <begin position="688"/>
        <end position="698"/>
    </location>
</feature>
<feature type="transmembrane region" description="Helical" evidence="13">
    <location>
        <begin position="720"/>
        <end position="740"/>
    </location>
</feature>
<dbReference type="CDD" id="cd02675">
    <property type="entry name" value="Ephrin_ectodomain"/>
    <property type="match status" value="1"/>
</dbReference>
<gene>
    <name evidence="16" type="ORF">FF38_08100</name>
</gene>
<keyword evidence="7" id="KW-1015">Disulfide bond</keyword>
<dbReference type="OrthoDB" id="3639251at2759"/>
<dbReference type="SUPFAM" id="SSF49503">
    <property type="entry name" value="Cupredoxins"/>
    <property type="match status" value="1"/>
</dbReference>
<keyword evidence="17" id="KW-1185">Reference proteome</keyword>
<comment type="subcellular location">
    <subcellularLocation>
        <location evidence="1">Membrane</location>
        <topology evidence="1">Multi-pass membrane protein</topology>
    </subcellularLocation>
</comment>
<dbReference type="InterPro" id="IPR020846">
    <property type="entry name" value="MFS_dom"/>
</dbReference>
<keyword evidence="4" id="KW-0732">Signal</keyword>
<protein>
    <recommendedName>
        <fullName evidence="18">Major facilitator superfamily (MFS) profile domain-containing protein</fullName>
    </recommendedName>
</protein>
<evidence type="ECO:0008006" key="18">
    <source>
        <dbReference type="Google" id="ProtNLM"/>
    </source>
</evidence>
<evidence type="ECO:0000256" key="3">
    <source>
        <dbReference type="ARBA" id="ARBA00022692"/>
    </source>
</evidence>
<evidence type="ECO:0000256" key="12">
    <source>
        <dbReference type="SAM" id="MobiDB-lite"/>
    </source>
</evidence>
<comment type="caution">
    <text evidence="10">Lacks conserved residue(s) required for the propagation of feature annotation.</text>
</comment>
<evidence type="ECO:0000259" key="14">
    <source>
        <dbReference type="PROSITE" id="PS50850"/>
    </source>
</evidence>
<feature type="transmembrane region" description="Helical" evidence="13">
    <location>
        <begin position="924"/>
        <end position="944"/>
    </location>
</feature>
<feature type="transmembrane region" description="Helical" evidence="13">
    <location>
        <begin position="866"/>
        <end position="886"/>
    </location>
</feature>
<dbReference type="Gene3D" id="1.20.1250.20">
    <property type="entry name" value="MFS general substrate transporter like domains"/>
    <property type="match status" value="1"/>
</dbReference>
<keyword evidence="6 11" id="KW-0472">Membrane</keyword>
<dbReference type="PROSITE" id="PS51551">
    <property type="entry name" value="EPHRIN_RBD_2"/>
    <property type="match status" value="1"/>
</dbReference>
<dbReference type="PANTHER" id="PTHR11304">
    <property type="entry name" value="EPHRIN"/>
    <property type="match status" value="1"/>
</dbReference>
<dbReference type="STRING" id="7375.A0A0L0CKV0"/>
<dbReference type="Proteomes" id="UP000037069">
    <property type="component" value="Unassembled WGS sequence"/>
</dbReference>
<dbReference type="InterPro" id="IPR008972">
    <property type="entry name" value="Cupredoxin"/>
</dbReference>
<dbReference type="InterPro" id="IPR044770">
    <property type="entry name" value="MFS_spinster-like"/>
</dbReference>
<feature type="transmembrane region" description="Helical" evidence="13">
    <location>
        <begin position="1108"/>
        <end position="1130"/>
    </location>
</feature>
<keyword evidence="5 13" id="KW-1133">Transmembrane helix</keyword>
<evidence type="ECO:0000256" key="1">
    <source>
        <dbReference type="ARBA" id="ARBA00004141"/>
    </source>
</evidence>
<accession>A0A0L0CKV0</accession>
<dbReference type="InterPro" id="IPR001799">
    <property type="entry name" value="Ephrin_RBD"/>
</dbReference>
<comment type="similarity">
    <text evidence="9">Belongs to the major facilitator superfamily. Spinster (TC 2.A.1.49) family.</text>
</comment>
<feature type="transmembrane region" description="Helical" evidence="13">
    <location>
        <begin position="956"/>
        <end position="980"/>
    </location>
</feature>
<dbReference type="FunFam" id="2.60.40.420:FF:000054">
    <property type="entry name" value="Uncharacterized protein, isoform A"/>
    <property type="match status" value="1"/>
</dbReference>
<evidence type="ECO:0000256" key="4">
    <source>
        <dbReference type="ARBA" id="ARBA00022729"/>
    </source>
</evidence>
<feature type="non-terminal residue" evidence="16">
    <location>
        <position position="1"/>
    </location>
</feature>
<evidence type="ECO:0000259" key="15">
    <source>
        <dbReference type="PROSITE" id="PS51551"/>
    </source>
</evidence>
<comment type="similarity">
    <text evidence="10 11">Belongs to the ephrin family.</text>
</comment>
<dbReference type="GO" id="GO:0048013">
    <property type="term" value="P:ephrin receptor signaling pathway"/>
    <property type="evidence" value="ECO:0007669"/>
    <property type="project" value="TreeGrafter"/>
</dbReference>
<feature type="transmembrane region" description="Helical" evidence="13">
    <location>
        <begin position="1172"/>
        <end position="1195"/>
    </location>
</feature>
<feature type="transmembrane region" description="Helical" evidence="13">
    <location>
        <begin position="1142"/>
        <end position="1160"/>
    </location>
</feature>
<evidence type="ECO:0000256" key="10">
    <source>
        <dbReference type="PROSITE-ProRule" id="PRU00884"/>
    </source>
</evidence>
<organism evidence="16 17">
    <name type="scientific">Lucilia cuprina</name>
    <name type="common">Green bottle fly</name>
    <name type="synonym">Australian sheep blowfly</name>
    <dbReference type="NCBI Taxonomy" id="7375"/>
    <lineage>
        <taxon>Eukaryota</taxon>
        <taxon>Metazoa</taxon>
        <taxon>Ecdysozoa</taxon>
        <taxon>Arthropoda</taxon>
        <taxon>Hexapoda</taxon>
        <taxon>Insecta</taxon>
        <taxon>Pterygota</taxon>
        <taxon>Neoptera</taxon>
        <taxon>Endopterygota</taxon>
        <taxon>Diptera</taxon>
        <taxon>Brachycera</taxon>
        <taxon>Muscomorpha</taxon>
        <taxon>Oestroidea</taxon>
        <taxon>Calliphoridae</taxon>
        <taxon>Luciliinae</taxon>
        <taxon>Lucilia</taxon>
    </lineage>
</organism>
<feature type="transmembrane region" description="Helical" evidence="13">
    <location>
        <begin position="839"/>
        <end position="860"/>
    </location>
</feature>
<dbReference type="PANTHER" id="PTHR11304:SF29">
    <property type="entry name" value="EPHRIN"/>
    <property type="match status" value="1"/>
</dbReference>
<keyword evidence="8" id="KW-0325">Glycoprotein</keyword>
<evidence type="ECO:0000313" key="17">
    <source>
        <dbReference type="Proteomes" id="UP000037069"/>
    </source>
</evidence>
<reference evidence="16 17" key="1">
    <citation type="journal article" date="2015" name="Nat. Commun.">
        <title>Lucilia cuprina genome unlocks parasitic fly biology to underpin future interventions.</title>
        <authorList>
            <person name="Anstead C.A."/>
            <person name="Korhonen P.K."/>
            <person name="Young N.D."/>
            <person name="Hall R.S."/>
            <person name="Jex A.R."/>
            <person name="Murali S.C."/>
            <person name="Hughes D.S."/>
            <person name="Lee S.F."/>
            <person name="Perry T."/>
            <person name="Stroehlein A.J."/>
            <person name="Ansell B.R."/>
            <person name="Breugelmans B."/>
            <person name="Hofmann A."/>
            <person name="Qu J."/>
            <person name="Dugan S."/>
            <person name="Lee S.L."/>
            <person name="Chao H."/>
            <person name="Dinh H."/>
            <person name="Han Y."/>
            <person name="Doddapaneni H.V."/>
            <person name="Worley K.C."/>
            <person name="Muzny D.M."/>
            <person name="Ioannidis P."/>
            <person name="Waterhouse R.M."/>
            <person name="Zdobnov E.M."/>
            <person name="James P.J."/>
            <person name="Bagnall N.H."/>
            <person name="Kotze A.C."/>
            <person name="Gibbs R.A."/>
            <person name="Richards S."/>
            <person name="Batterham P."/>
            <person name="Gasser R.B."/>
        </authorList>
    </citation>
    <scope>NUCLEOTIDE SEQUENCE [LARGE SCALE GENOMIC DNA]</scope>
    <source>
        <strain evidence="16 17">LS</strain>
        <tissue evidence="16">Full body</tissue>
    </source>
</reference>
<evidence type="ECO:0000256" key="5">
    <source>
        <dbReference type="ARBA" id="ARBA00022989"/>
    </source>
</evidence>
<dbReference type="GO" id="GO:0046875">
    <property type="term" value="F:ephrin receptor binding"/>
    <property type="evidence" value="ECO:0007669"/>
    <property type="project" value="TreeGrafter"/>
</dbReference>
<dbReference type="Pfam" id="PF00812">
    <property type="entry name" value="Ephrin"/>
    <property type="match status" value="1"/>
</dbReference>
<dbReference type="InterPro" id="IPR036259">
    <property type="entry name" value="MFS_trans_sf"/>
</dbReference>
<feature type="domain" description="Major facilitator superfamily (MFS) profile" evidence="14">
    <location>
        <begin position="754"/>
        <end position="1196"/>
    </location>
</feature>
<dbReference type="PROSITE" id="PS50850">
    <property type="entry name" value="MFS"/>
    <property type="match status" value="1"/>
</dbReference>
<dbReference type="InterPro" id="IPR011701">
    <property type="entry name" value="MFS"/>
</dbReference>
<feature type="region of interest" description="Disordered" evidence="12">
    <location>
        <begin position="466"/>
        <end position="526"/>
    </location>
</feature>
<feature type="transmembrane region" description="Helical" evidence="13">
    <location>
        <begin position="752"/>
        <end position="772"/>
    </location>
</feature>
<keyword evidence="3 13" id="KW-0812">Transmembrane</keyword>
<dbReference type="GO" id="GO:0022857">
    <property type="term" value="F:transmembrane transporter activity"/>
    <property type="evidence" value="ECO:0007669"/>
    <property type="project" value="InterPro"/>
</dbReference>
<comment type="caution">
    <text evidence="16">The sequence shown here is derived from an EMBL/GenBank/DDBJ whole genome shotgun (WGS) entry which is preliminary data.</text>
</comment>
<proteinExistence type="inferred from homology"/>
<evidence type="ECO:0000313" key="16">
    <source>
        <dbReference type="EMBL" id="KNC32890.1"/>
    </source>
</evidence>
<dbReference type="InterPro" id="IPR031328">
    <property type="entry name" value="Ephrin"/>
</dbReference>
<feature type="region of interest" description="Disordered" evidence="12">
    <location>
        <begin position="1"/>
        <end position="28"/>
    </location>
</feature>
<name>A0A0L0CKV0_LUCCU</name>
<dbReference type="CDD" id="cd17328">
    <property type="entry name" value="MFS_spinster_like"/>
    <property type="match status" value="1"/>
</dbReference>
<evidence type="ECO:0000256" key="2">
    <source>
        <dbReference type="ARBA" id="ARBA00022448"/>
    </source>
</evidence>
<dbReference type="GO" id="GO:0005886">
    <property type="term" value="C:plasma membrane"/>
    <property type="evidence" value="ECO:0007669"/>
    <property type="project" value="TreeGrafter"/>
</dbReference>
<evidence type="ECO:0000256" key="7">
    <source>
        <dbReference type="ARBA" id="ARBA00023157"/>
    </source>
</evidence>
<evidence type="ECO:0000256" key="9">
    <source>
        <dbReference type="ARBA" id="ARBA00024338"/>
    </source>
</evidence>
<dbReference type="Pfam" id="PF07690">
    <property type="entry name" value="MFS_1"/>
    <property type="match status" value="1"/>
</dbReference>